<evidence type="ECO:0000313" key="8">
    <source>
        <dbReference type="EMBL" id="MFD1194795.1"/>
    </source>
</evidence>
<evidence type="ECO:0000256" key="5">
    <source>
        <dbReference type="ARBA" id="ARBA00023004"/>
    </source>
</evidence>
<proteinExistence type="predicted"/>
<feature type="domain" description="Cytochrome c" evidence="7">
    <location>
        <begin position="70"/>
        <end position="168"/>
    </location>
</feature>
<comment type="caution">
    <text evidence="8">The sequence shown here is derived from an EMBL/GenBank/DDBJ whole genome shotgun (WGS) entry which is preliminary data.</text>
</comment>
<dbReference type="PANTHER" id="PTHR11961">
    <property type="entry name" value="CYTOCHROME C"/>
    <property type="match status" value="1"/>
</dbReference>
<name>A0ABW3TGF4_9RHOB</name>
<evidence type="ECO:0000256" key="3">
    <source>
        <dbReference type="ARBA" id="ARBA00022723"/>
    </source>
</evidence>
<keyword evidence="5 6" id="KW-0408">Iron</keyword>
<dbReference type="PROSITE" id="PS51007">
    <property type="entry name" value="CYTC"/>
    <property type="match status" value="1"/>
</dbReference>
<dbReference type="InterPro" id="IPR009056">
    <property type="entry name" value="Cyt_c-like_dom"/>
</dbReference>
<dbReference type="InterPro" id="IPR036909">
    <property type="entry name" value="Cyt_c-like_dom_sf"/>
</dbReference>
<evidence type="ECO:0000259" key="7">
    <source>
        <dbReference type="PROSITE" id="PS51007"/>
    </source>
</evidence>
<organism evidence="8 9">
    <name type="scientific">Seohaeicola saemankumensis</name>
    <dbReference type="NCBI Taxonomy" id="481181"/>
    <lineage>
        <taxon>Bacteria</taxon>
        <taxon>Pseudomonadati</taxon>
        <taxon>Pseudomonadota</taxon>
        <taxon>Alphaproteobacteria</taxon>
        <taxon>Rhodobacterales</taxon>
        <taxon>Roseobacteraceae</taxon>
        <taxon>Seohaeicola</taxon>
    </lineage>
</organism>
<dbReference type="SUPFAM" id="SSF46626">
    <property type="entry name" value="Cytochrome c"/>
    <property type="match status" value="1"/>
</dbReference>
<protein>
    <submittedName>
        <fullName evidence="8">C-type cytochrome</fullName>
    </submittedName>
</protein>
<accession>A0ABW3TGF4</accession>
<dbReference type="EMBL" id="JBHTKR010000003">
    <property type="protein sequence ID" value="MFD1194795.1"/>
    <property type="molecule type" value="Genomic_DNA"/>
</dbReference>
<keyword evidence="4" id="KW-0249">Electron transport</keyword>
<gene>
    <name evidence="8" type="ORF">ACFQ3C_08945</name>
</gene>
<keyword evidence="9" id="KW-1185">Reference proteome</keyword>
<dbReference type="Gene3D" id="1.10.760.10">
    <property type="entry name" value="Cytochrome c-like domain"/>
    <property type="match status" value="1"/>
</dbReference>
<dbReference type="RefSeq" id="WP_380790730.1">
    <property type="nucleotide sequence ID" value="NZ_JBHTKR010000003.1"/>
</dbReference>
<evidence type="ECO:0000313" key="9">
    <source>
        <dbReference type="Proteomes" id="UP001597151"/>
    </source>
</evidence>
<evidence type="ECO:0000256" key="6">
    <source>
        <dbReference type="PROSITE-ProRule" id="PRU00433"/>
    </source>
</evidence>
<dbReference type="InterPro" id="IPR002327">
    <property type="entry name" value="Cyt_c_1A/1B"/>
</dbReference>
<evidence type="ECO:0000256" key="1">
    <source>
        <dbReference type="ARBA" id="ARBA00022448"/>
    </source>
</evidence>
<dbReference type="Proteomes" id="UP001597151">
    <property type="component" value="Unassembled WGS sequence"/>
</dbReference>
<dbReference type="PRINTS" id="PR00604">
    <property type="entry name" value="CYTCHRMECIAB"/>
</dbReference>
<keyword evidence="3 6" id="KW-0479">Metal-binding</keyword>
<evidence type="ECO:0000256" key="2">
    <source>
        <dbReference type="ARBA" id="ARBA00022617"/>
    </source>
</evidence>
<reference evidence="9" key="1">
    <citation type="journal article" date="2019" name="Int. J. Syst. Evol. Microbiol.">
        <title>The Global Catalogue of Microorganisms (GCM) 10K type strain sequencing project: providing services to taxonomists for standard genome sequencing and annotation.</title>
        <authorList>
            <consortium name="The Broad Institute Genomics Platform"/>
            <consortium name="The Broad Institute Genome Sequencing Center for Infectious Disease"/>
            <person name="Wu L."/>
            <person name="Ma J."/>
        </authorList>
    </citation>
    <scope>NUCLEOTIDE SEQUENCE [LARGE SCALE GENOMIC DNA]</scope>
    <source>
        <strain evidence="9">CCUG 55328</strain>
    </source>
</reference>
<keyword evidence="1" id="KW-0813">Transport</keyword>
<dbReference type="Pfam" id="PF00034">
    <property type="entry name" value="Cytochrom_C"/>
    <property type="match status" value="1"/>
</dbReference>
<evidence type="ECO:0000256" key="4">
    <source>
        <dbReference type="ARBA" id="ARBA00022982"/>
    </source>
</evidence>
<keyword evidence="2 6" id="KW-0349">Heme</keyword>
<sequence length="169" mass="17835">MLDTMTFTKTLGAFCGALLIFLLAKWGAEELYHVGGGHGETQQAYVIDTGAEEVAEVAEEVNFDELLAQADLGRGARQFNKCAACHKLEAGANGTGPYLYGVVGRAKGAAEGFGYSGAIATDDVWSPENLSAFLENPRGYAPGTSMAFAGLKDAQDRADLIAYLDSIDN</sequence>